<gene>
    <name evidence="1" type="ORF">PAP18089_01618</name>
</gene>
<evidence type="ECO:0000313" key="1">
    <source>
        <dbReference type="EMBL" id="VVG70654.1"/>
    </source>
</evidence>
<dbReference type="AlphaFoldDB" id="A0A5E5P2R7"/>
<name>A0A5E5P2R7_9BURK</name>
<organism evidence="1 2">
    <name type="scientific">Pandoraea apista</name>
    <dbReference type="NCBI Taxonomy" id="93218"/>
    <lineage>
        <taxon>Bacteria</taxon>
        <taxon>Pseudomonadati</taxon>
        <taxon>Pseudomonadota</taxon>
        <taxon>Betaproteobacteria</taxon>
        <taxon>Burkholderiales</taxon>
        <taxon>Burkholderiaceae</taxon>
        <taxon>Pandoraea</taxon>
    </lineage>
</organism>
<reference evidence="1 2" key="1">
    <citation type="submission" date="2019-08" db="EMBL/GenBank/DDBJ databases">
        <authorList>
            <person name="Peeters C."/>
        </authorList>
    </citation>
    <scope>NUCLEOTIDE SEQUENCE [LARGE SCALE GENOMIC DNA]</scope>
    <source>
        <strain evidence="1 2">LMG 18089</strain>
    </source>
</reference>
<dbReference type="InterPro" id="IPR058601">
    <property type="entry name" value="Phage_phiTE_015-like"/>
</dbReference>
<dbReference type="Pfam" id="PF26207">
    <property type="entry name" value="Phage_phiTE_015"/>
    <property type="match status" value="1"/>
</dbReference>
<dbReference type="Proteomes" id="UP000364291">
    <property type="component" value="Unassembled WGS sequence"/>
</dbReference>
<dbReference type="EMBL" id="CABPSX010000002">
    <property type="protein sequence ID" value="VVG70654.1"/>
    <property type="molecule type" value="Genomic_DNA"/>
</dbReference>
<evidence type="ECO:0000313" key="2">
    <source>
        <dbReference type="Proteomes" id="UP000364291"/>
    </source>
</evidence>
<dbReference type="OrthoDB" id="8945404at2"/>
<dbReference type="RefSeq" id="WP_094068787.1">
    <property type="nucleotide sequence ID" value="NZ_CABPSX010000002.1"/>
</dbReference>
<accession>A0A5E5P2R7</accession>
<proteinExistence type="predicted"/>
<sequence length="338" mass="36372">MPDHKTVTFDASQWQLVPKFLSGAIAEALENARYECTENQEMWDVTLAAAPTPAAQSAGQEAALPSWWPDFIQNVCELPDRTSPDDEPDAMVATAQELEDCALRAIEDAAEDAAPVNGGERDLAQAIHYPECWGTAAYPALPSALAEVYASFKCTNDECGERAAETQQVGGGIRGPLTDAQASRARSLAFNLRNVRDGEETLITHIAATAYSNGVQDASLTSPANVGGDEREAFEAWYEAAAMPAEADWFKREADDPNEYAHGDTQSAWEGWQARAALSADGGDRKDAERYRIVRHKVCIVGDAFHIINLRPTYVAPDAGAELDAVVDAIAAKAKGDA</sequence>
<protein>
    <submittedName>
        <fullName evidence="1">Uncharacterized protein</fullName>
    </submittedName>
</protein>